<keyword evidence="3" id="KW-1185">Reference proteome</keyword>
<dbReference type="AlphaFoldDB" id="A0A2P6P4J4"/>
<sequence>MVVVCISLLTDRVCWIYVSNDKFGLLSLIVVGSYRSLRPLVSGVKFVLRQRLALHRQIRSPVLVSARVLSPARVLTSTRLLRQPILTIRPGWWRSVHDVFLDVVPGGLWVVASLLCSLLGLIGAVVVRQNIGNLVLAVRRYWRLLCNIWRVVRNHWDIISQVWEYINTNWDQIYNFVSVNWGTIWQILEYVSASWDSILQSLQYISTNWYTVLQGWDYISTNFDVVEQSLDYISANREYLLAIWQCLVAIWRFLRAIWRFVRALRVGLAVCFPLIPTPPMLPLPRRFPYPYGPGLQGINNPLRGPTMIVRRSGHNCSYENVIGLAGVLSTVPPNRFFPPISPDAVLAIVTPLFLRIVYFVA</sequence>
<keyword evidence="1" id="KW-0472">Membrane</keyword>
<keyword evidence="1" id="KW-0812">Transmembrane</keyword>
<name>A0A2P6P4J4_ROSCH</name>
<evidence type="ECO:0000313" key="3">
    <source>
        <dbReference type="Proteomes" id="UP000238479"/>
    </source>
</evidence>
<dbReference type="EMBL" id="PDCK01000045">
    <property type="protein sequence ID" value="PRQ16843.1"/>
    <property type="molecule type" value="Genomic_DNA"/>
</dbReference>
<feature type="transmembrane region" description="Helical" evidence="1">
    <location>
        <begin position="340"/>
        <end position="360"/>
    </location>
</feature>
<feature type="transmembrane region" description="Helical" evidence="1">
    <location>
        <begin position="107"/>
        <end position="127"/>
    </location>
</feature>
<protein>
    <submittedName>
        <fullName evidence="2">Uncharacterized protein</fullName>
    </submittedName>
</protein>
<evidence type="ECO:0000256" key="1">
    <source>
        <dbReference type="SAM" id="Phobius"/>
    </source>
</evidence>
<dbReference type="Gramene" id="PRQ16843">
    <property type="protein sequence ID" value="PRQ16843"/>
    <property type="gene ID" value="RchiOBHm_Chr7g0188621"/>
</dbReference>
<accession>A0A2P6P4J4</accession>
<comment type="caution">
    <text evidence="2">The sequence shown here is derived from an EMBL/GenBank/DDBJ whole genome shotgun (WGS) entry which is preliminary data.</text>
</comment>
<dbReference type="Proteomes" id="UP000238479">
    <property type="component" value="Chromosome 7"/>
</dbReference>
<evidence type="ECO:0000313" key="2">
    <source>
        <dbReference type="EMBL" id="PRQ16843.1"/>
    </source>
</evidence>
<reference evidence="2 3" key="1">
    <citation type="journal article" date="2018" name="Nat. Genet.">
        <title>The Rosa genome provides new insights in the design of modern roses.</title>
        <authorList>
            <person name="Bendahmane M."/>
        </authorList>
    </citation>
    <scope>NUCLEOTIDE SEQUENCE [LARGE SCALE GENOMIC DNA]</scope>
    <source>
        <strain evidence="3">cv. Old Blush</strain>
    </source>
</reference>
<proteinExistence type="predicted"/>
<organism evidence="2 3">
    <name type="scientific">Rosa chinensis</name>
    <name type="common">China rose</name>
    <dbReference type="NCBI Taxonomy" id="74649"/>
    <lineage>
        <taxon>Eukaryota</taxon>
        <taxon>Viridiplantae</taxon>
        <taxon>Streptophyta</taxon>
        <taxon>Embryophyta</taxon>
        <taxon>Tracheophyta</taxon>
        <taxon>Spermatophyta</taxon>
        <taxon>Magnoliopsida</taxon>
        <taxon>eudicotyledons</taxon>
        <taxon>Gunneridae</taxon>
        <taxon>Pentapetalae</taxon>
        <taxon>rosids</taxon>
        <taxon>fabids</taxon>
        <taxon>Rosales</taxon>
        <taxon>Rosaceae</taxon>
        <taxon>Rosoideae</taxon>
        <taxon>Rosoideae incertae sedis</taxon>
        <taxon>Rosa</taxon>
    </lineage>
</organism>
<keyword evidence="1" id="KW-1133">Transmembrane helix</keyword>
<gene>
    <name evidence="2" type="ORF">RchiOBHm_Chr7g0188621</name>
</gene>